<dbReference type="PANTHER" id="PTHR11606:SF13">
    <property type="entry name" value="GLUTAMATE DEHYDROGENASE 1, MITOCHONDRIAL"/>
    <property type="match status" value="1"/>
</dbReference>
<dbReference type="OrthoDB" id="6718861at2759"/>
<dbReference type="InterPro" id="IPR033524">
    <property type="entry name" value="Glu/Leu/Phe/Val_DH_AS"/>
</dbReference>
<dbReference type="Proteomes" id="UP000677054">
    <property type="component" value="Unassembled WGS sequence"/>
</dbReference>
<evidence type="ECO:0000313" key="8">
    <source>
        <dbReference type="Proteomes" id="UP000677054"/>
    </source>
</evidence>
<dbReference type="Pfam" id="PF02812">
    <property type="entry name" value="ELFV_dehydrog_N"/>
    <property type="match status" value="1"/>
</dbReference>
<gene>
    <name evidence="7" type="ORF">DSTB1V02_LOCUS13238</name>
</gene>
<accession>A0A7R9FSK8</accession>
<evidence type="ECO:0000313" key="7">
    <source>
        <dbReference type="EMBL" id="CAD7253489.1"/>
    </source>
</evidence>
<dbReference type="PRINTS" id="PR00082">
    <property type="entry name" value="GLFDHDRGNASE"/>
</dbReference>
<reference evidence="7" key="1">
    <citation type="submission" date="2020-11" db="EMBL/GenBank/DDBJ databases">
        <authorList>
            <person name="Tran Van P."/>
        </authorList>
    </citation>
    <scope>NUCLEOTIDE SEQUENCE</scope>
</reference>
<protein>
    <recommendedName>
        <fullName evidence="2">glutamate dehydrogenase [NAD(P)(+)]</fullName>
        <ecNumber evidence="2">1.4.1.3</ecNumber>
    </recommendedName>
</protein>
<sequence length="181" mass="20235">MKAHIRLMSSKLLSKPLKLLDNLIGNDIEVIEAYRVQHSHHRMPTKGGIRYALSVDQEEVMALAALMTYKCALVDVPFGGAKGGLKIDPRKYTEEQLERITRRYTSELIHRNMIGPGIDVPAPDYGTGPREMSWIMDTYVMMKHGDLDGIACVTGKPVSMNGIHGRTEATGRGVFYGMREM</sequence>
<proteinExistence type="inferred from homology"/>
<dbReference type="InterPro" id="IPR006095">
    <property type="entry name" value="Glu/Leu/Phe/Val/Trp_DH"/>
</dbReference>
<dbReference type="InterPro" id="IPR006097">
    <property type="entry name" value="Glu/Leu/Phe/Val/Trp_DH_dimer"/>
</dbReference>
<evidence type="ECO:0000256" key="4">
    <source>
        <dbReference type="ARBA" id="ARBA00047867"/>
    </source>
</evidence>
<dbReference type="PANTHER" id="PTHR11606">
    <property type="entry name" value="GLUTAMATE DEHYDROGENASE"/>
    <property type="match status" value="1"/>
</dbReference>
<dbReference type="EMBL" id="LR905451">
    <property type="protein sequence ID" value="CAD7253489.1"/>
    <property type="molecule type" value="Genomic_DNA"/>
</dbReference>
<feature type="non-terminal residue" evidence="7">
    <location>
        <position position="1"/>
    </location>
</feature>
<dbReference type="GO" id="GO:0005739">
    <property type="term" value="C:mitochondrion"/>
    <property type="evidence" value="ECO:0007669"/>
    <property type="project" value="TreeGrafter"/>
</dbReference>
<evidence type="ECO:0000256" key="3">
    <source>
        <dbReference type="ARBA" id="ARBA00023002"/>
    </source>
</evidence>
<comment type="similarity">
    <text evidence="1">Belongs to the Glu/Leu/Phe/Val dehydrogenases family.</text>
</comment>
<dbReference type="PROSITE" id="PS00074">
    <property type="entry name" value="GLFV_DEHYDROGENASE"/>
    <property type="match status" value="1"/>
</dbReference>
<dbReference type="GO" id="GO:0006538">
    <property type="term" value="P:L-glutamate catabolic process"/>
    <property type="evidence" value="ECO:0007669"/>
    <property type="project" value="TreeGrafter"/>
</dbReference>
<organism evidence="7">
    <name type="scientific">Darwinula stevensoni</name>
    <dbReference type="NCBI Taxonomy" id="69355"/>
    <lineage>
        <taxon>Eukaryota</taxon>
        <taxon>Metazoa</taxon>
        <taxon>Ecdysozoa</taxon>
        <taxon>Arthropoda</taxon>
        <taxon>Crustacea</taxon>
        <taxon>Oligostraca</taxon>
        <taxon>Ostracoda</taxon>
        <taxon>Podocopa</taxon>
        <taxon>Podocopida</taxon>
        <taxon>Darwinulocopina</taxon>
        <taxon>Darwinuloidea</taxon>
        <taxon>Darwinulidae</taxon>
        <taxon>Darwinula</taxon>
    </lineage>
</organism>
<dbReference type="GO" id="GO:0004352">
    <property type="term" value="F:glutamate dehydrogenase (NAD+) activity"/>
    <property type="evidence" value="ECO:0007669"/>
    <property type="project" value="TreeGrafter"/>
</dbReference>
<keyword evidence="3" id="KW-0560">Oxidoreductase</keyword>
<feature type="domain" description="Glutamate/phenylalanine/leucine/valine/L-tryptophan dehydrogenase dimerisation" evidence="6">
    <location>
        <begin position="27"/>
        <end position="139"/>
    </location>
</feature>
<keyword evidence="8" id="KW-1185">Reference proteome</keyword>
<comment type="catalytic activity">
    <reaction evidence="4">
        <text>L-glutamate + NAD(+) + H2O = 2-oxoglutarate + NH4(+) + NADH + H(+)</text>
        <dbReference type="Rhea" id="RHEA:15133"/>
        <dbReference type="ChEBI" id="CHEBI:15377"/>
        <dbReference type="ChEBI" id="CHEBI:15378"/>
        <dbReference type="ChEBI" id="CHEBI:16810"/>
        <dbReference type="ChEBI" id="CHEBI:28938"/>
        <dbReference type="ChEBI" id="CHEBI:29985"/>
        <dbReference type="ChEBI" id="CHEBI:57540"/>
        <dbReference type="ChEBI" id="CHEBI:57945"/>
        <dbReference type="EC" id="1.4.1.3"/>
    </reaction>
</comment>
<dbReference type="Gene3D" id="3.40.50.10860">
    <property type="entry name" value="Leucine Dehydrogenase, chain A, domain 1"/>
    <property type="match status" value="1"/>
</dbReference>
<name>A0A7R9FSK8_9CRUS</name>
<dbReference type="EC" id="1.4.1.3" evidence="2"/>
<dbReference type="InterPro" id="IPR046346">
    <property type="entry name" value="Aminoacid_DH-like_N_sf"/>
</dbReference>
<comment type="catalytic activity">
    <reaction evidence="5">
        <text>L-glutamate + NADP(+) + H2O = 2-oxoglutarate + NH4(+) + NADPH + H(+)</text>
        <dbReference type="Rhea" id="RHEA:11612"/>
        <dbReference type="ChEBI" id="CHEBI:15377"/>
        <dbReference type="ChEBI" id="CHEBI:15378"/>
        <dbReference type="ChEBI" id="CHEBI:16810"/>
        <dbReference type="ChEBI" id="CHEBI:28938"/>
        <dbReference type="ChEBI" id="CHEBI:29985"/>
        <dbReference type="ChEBI" id="CHEBI:57783"/>
        <dbReference type="ChEBI" id="CHEBI:58349"/>
        <dbReference type="EC" id="1.4.1.3"/>
    </reaction>
</comment>
<dbReference type="Gene3D" id="3.40.50.720">
    <property type="entry name" value="NAD(P)-binding Rossmann-like Domain"/>
    <property type="match status" value="1"/>
</dbReference>
<dbReference type="SUPFAM" id="SSF53223">
    <property type="entry name" value="Aminoacid dehydrogenase-like, N-terminal domain"/>
    <property type="match status" value="1"/>
</dbReference>
<evidence type="ECO:0000256" key="2">
    <source>
        <dbReference type="ARBA" id="ARBA00012889"/>
    </source>
</evidence>
<evidence type="ECO:0000256" key="1">
    <source>
        <dbReference type="ARBA" id="ARBA00006382"/>
    </source>
</evidence>
<dbReference type="EMBL" id="CAJPEV010005934">
    <property type="protein sequence ID" value="CAG0903675.1"/>
    <property type="molecule type" value="Genomic_DNA"/>
</dbReference>
<dbReference type="AlphaFoldDB" id="A0A7R9FSK8"/>
<evidence type="ECO:0000259" key="6">
    <source>
        <dbReference type="Pfam" id="PF02812"/>
    </source>
</evidence>
<evidence type="ECO:0000256" key="5">
    <source>
        <dbReference type="ARBA" id="ARBA00048577"/>
    </source>
</evidence>